<evidence type="ECO:0000259" key="2">
    <source>
        <dbReference type="Pfam" id="PF00850"/>
    </source>
</evidence>
<organism evidence="3 4">
    <name type="scientific">Pelagicoccus enzymogenes</name>
    <dbReference type="NCBI Taxonomy" id="2773457"/>
    <lineage>
        <taxon>Bacteria</taxon>
        <taxon>Pseudomonadati</taxon>
        <taxon>Verrucomicrobiota</taxon>
        <taxon>Opitutia</taxon>
        <taxon>Puniceicoccales</taxon>
        <taxon>Pelagicoccaceae</taxon>
        <taxon>Pelagicoccus</taxon>
    </lineage>
</organism>
<gene>
    <name evidence="3" type="ORF">IEN85_14925</name>
</gene>
<dbReference type="InterPro" id="IPR037138">
    <property type="entry name" value="His_deacetylse_dom_sf"/>
</dbReference>
<dbReference type="GO" id="GO:0040029">
    <property type="term" value="P:epigenetic regulation of gene expression"/>
    <property type="evidence" value="ECO:0007669"/>
    <property type="project" value="TreeGrafter"/>
</dbReference>
<dbReference type="InterPro" id="IPR000286">
    <property type="entry name" value="HDACs"/>
</dbReference>
<dbReference type="GO" id="GO:0004407">
    <property type="term" value="F:histone deacetylase activity"/>
    <property type="evidence" value="ECO:0007669"/>
    <property type="project" value="TreeGrafter"/>
</dbReference>
<comment type="similarity">
    <text evidence="1">Belongs to the histone deacetylase family.</text>
</comment>
<dbReference type="PRINTS" id="PR01270">
    <property type="entry name" value="HDASUPER"/>
</dbReference>
<comment type="caution">
    <text evidence="3">The sequence shown here is derived from an EMBL/GenBank/DDBJ whole genome shotgun (WGS) entry which is preliminary data.</text>
</comment>
<dbReference type="PANTHER" id="PTHR10625">
    <property type="entry name" value="HISTONE DEACETYLASE HDAC1-RELATED"/>
    <property type="match status" value="1"/>
</dbReference>
<dbReference type="Gene3D" id="3.40.800.20">
    <property type="entry name" value="Histone deacetylase domain"/>
    <property type="match status" value="1"/>
</dbReference>
<evidence type="ECO:0000313" key="4">
    <source>
        <dbReference type="Proteomes" id="UP000622317"/>
    </source>
</evidence>
<evidence type="ECO:0000313" key="3">
    <source>
        <dbReference type="EMBL" id="MBD5780791.1"/>
    </source>
</evidence>
<sequence>MLIFSDERCIAYESPGHPECPARVKETAALLRARHPQWEWPTFEAAVEADLLRAHSVAHLERLQVAEHFDSDTAYYNGIYEIASLACGASLAAMMAALEGQKAFSLMRPPGHHAEREQAMGFCYLNHAAICARAALANGVSRVAVWDFDAHHGNGTEALLWGVAGALYVSAHQVPCYPGTGTVSRGNCRNYPVAPECDPAEHLKTLQESWREVLSFEPELVLVSAGFDAYEHDPITQMSLRMNDFKILGQWMAASKTPTMALLEGGYSEDLPELVDAFLVGWND</sequence>
<dbReference type="RefSeq" id="WP_191617901.1">
    <property type="nucleotide sequence ID" value="NZ_JACYFG010000038.1"/>
</dbReference>
<dbReference type="InterPro" id="IPR023696">
    <property type="entry name" value="Ureohydrolase_dom_sf"/>
</dbReference>
<dbReference type="PANTHER" id="PTHR10625:SF10">
    <property type="entry name" value="HISTONE DEACETYLASE HDAC1"/>
    <property type="match status" value="1"/>
</dbReference>
<dbReference type="InterPro" id="IPR023801">
    <property type="entry name" value="His_deacetylse_dom"/>
</dbReference>
<dbReference type="Proteomes" id="UP000622317">
    <property type="component" value="Unassembled WGS sequence"/>
</dbReference>
<dbReference type="EMBL" id="JACYFG010000038">
    <property type="protein sequence ID" value="MBD5780791.1"/>
    <property type="molecule type" value="Genomic_DNA"/>
</dbReference>
<protein>
    <submittedName>
        <fullName evidence="3">Histone deacetylase</fullName>
    </submittedName>
</protein>
<feature type="domain" description="Histone deacetylase" evidence="2">
    <location>
        <begin position="17"/>
        <end position="270"/>
    </location>
</feature>
<name>A0A927FAI7_9BACT</name>
<proteinExistence type="inferred from homology"/>
<keyword evidence="4" id="KW-1185">Reference proteome</keyword>
<reference evidence="3" key="1">
    <citation type="submission" date="2020-09" db="EMBL/GenBank/DDBJ databases">
        <title>Pelagicoccus enzymogenes sp. nov. with an EPS production, isolated from marine sediment.</title>
        <authorList>
            <person name="Feng X."/>
        </authorList>
    </citation>
    <scope>NUCLEOTIDE SEQUENCE</scope>
    <source>
        <strain evidence="3">NFK12</strain>
    </source>
</reference>
<dbReference type="Pfam" id="PF00850">
    <property type="entry name" value="Hist_deacetyl"/>
    <property type="match status" value="1"/>
</dbReference>
<dbReference type="SUPFAM" id="SSF52768">
    <property type="entry name" value="Arginase/deacetylase"/>
    <property type="match status" value="1"/>
</dbReference>
<accession>A0A927FAI7</accession>
<dbReference type="AlphaFoldDB" id="A0A927FAI7"/>
<evidence type="ECO:0000256" key="1">
    <source>
        <dbReference type="ARBA" id="ARBA00005947"/>
    </source>
</evidence>